<keyword evidence="3" id="KW-1185">Reference proteome</keyword>
<evidence type="ECO:0000259" key="1">
    <source>
        <dbReference type="Pfam" id="PF14252"/>
    </source>
</evidence>
<protein>
    <submittedName>
        <fullName evidence="2">DUF4347 domain-containing protein</fullName>
    </submittedName>
</protein>
<dbReference type="AlphaFoldDB" id="A0A928W0A9"/>
<dbReference type="Pfam" id="PF14252">
    <property type="entry name" value="DUF4347"/>
    <property type="match status" value="1"/>
</dbReference>
<gene>
    <name evidence="2" type="ORF">IQ235_12475</name>
</gene>
<name>A0A928W0A9_9CYAN</name>
<dbReference type="RefSeq" id="WP_264321796.1">
    <property type="nucleotide sequence ID" value="NZ_JADEXN010000218.1"/>
</dbReference>
<organism evidence="2 3">
    <name type="scientific">Zarconia navalis LEGE 11467</name>
    <dbReference type="NCBI Taxonomy" id="1828826"/>
    <lineage>
        <taxon>Bacteria</taxon>
        <taxon>Bacillati</taxon>
        <taxon>Cyanobacteriota</taxon>
        <taxon>Cyanophyceae</taxon>
        <taxon>Oscillatoriophycideae</taxon>
        <taxon>Oscillatoriales</taxon>
        <taxon>Oscillatoriales incertae sedis</taxon>
        <taxon>Zarconia</taxon>
        <taxon>Zarconia navalis</taxon>
    </lineage>
</organism>
<comment type="caution">
    <text evidence="2">The sequence shown here is derived from an EMBL/GenBank/DDBJ whole genome shotgun (WGS) entry which is preliminary data.</text>
</comment>
<dbReference type="InterPro" id="IPR025592">
    <property type="entry name" value="DUF4347"/>
</dbReference>
<reference evidence="2" key="1">
    <citation type="submission" date="2020-10" db="EMBL/GenBank/DDBJ databases">
        <authorList>
            <person name="Castelo-Branco R."/>
            <person name="Eusebio N."/>
            <person name="Adriana R."/>
            <person name="Vieira A."/>
            <person name="Brugerolle De Fraissinette N."/>
            <person name="Rezende De Castro R."/>
            <person name="Schneider M.P."/>
            <person name="Vasconcelos V."/>
            <person name="Leao P.N."/>
        </authorList>
    </citation>
    <scope>NUCLEOTIDE SEQUENCE</scope>
    <source>
        <strain evidence="2">LEGE 11467</strain>
    </source>
</reference>
<dbReference type="EMBL" id="JADEXN010000218">
    <property type="protein sequence ID" value="MBE9041596.1"/>
    <property type="molecule type" value="Genomic_DNA"/>
</dbReference>
<evidence type="ECO:0000313" key="3">
    <source>
        <dbReference type="Proteomes" id="UP000621799"/>
    </source>
</evidence>
<accession>A0A928W0A9</accession>
<evidence type="ECO:0000313" key="2">
    <source>
        <dbReference type="EMBL" id="MBE9041596.1"/>
    </source>
</evidence>
<dbReference type="Proteomes" id="UP000621799">
    <property type="component" value="Unassembled WGS sequence"/>
</dbReference>
<feature type="domain" description="DUF4347" evidence="1">
    <location>
        <begin position="10"/>
        <end position="170"/>
    </location>
</feature>
<proteinExistence type="predicted"/>
<feature type="non-terminal residue" evidence="2">
    <location>
        <position position="210"/>
    </location>
</feature>
<sequence length="210" mass="21873">MNSNTSPANVVFVDSRMEIDTSQVEPGTQVVRIDPTENGIARISEVLATHQNLDSVQVIGHGNEGSLFLGDVELNDSTLAQYEGMVRGWGGSLSEEGDLLLFGCNVAAGDIGKTFVQQIAELTGADVAASTDLTGNADLGGDWELEYQTGEIEATSALHLETLAAYEGTLIAVGSEATLRSAISSGASEIELSANITLNGTLPNITSNVT</sequence>